<accession>A0A7R9HLW3</accession>
<dbReference type="InterPro" id="IPR036236">
    <property type="entry name" value="Znf_C2H2_sf"/>
</dbReference>
<keyword evidence="1" id="KW-0863">Zinc-finger</keyword>
<protein>
    <recommendedName>
        <fullName evidence="4">C2H2-type domain-containing protein</fullName>
    </recommendedName>
</protein>
<dbReference type="Gene3D" id="3.30.160.60">
    <property type="entry name" value="Classic Zinc Finger"/>
    <property type="match status" value="1"/>
</dbReference>
<gene>
    <name evidence="5" type="ORF">TMSB3V08_LOCUS1803</name>
</gene>
<dbReference type="PROSITE" id="PS50157">
    <property type="entry name" value="ZINC_FINGER_C2H2_2"/>
    <property type="match status" value="1"/>
</dbReference>
<dbReference type="EMBL" id="OB792849">
    <property type="protein sequence ID" value="CAD7424878.1"/>
    <property type="molecule type" value="Genomic_DNA"/>
</dbReference>
<keyword evidence="3" id="KW-0812">Transmembrane</keyword>
<feature type="region of interest" description="Disordered" evidence="2">
    <location>
        <begin position="137"/>
        <end position="168"/>
    </location>
</feature>
<proteinExistence type="predicted"/>
<keyword evidence="3" id="KW-1133">Transmembrane helix</keyword>
<evidence type="ECO:0000256" key="2">
    <source>
        <dbReference type="SAM" id="MobiDB-lite"/>
    </source>
</evidence>
<sequence length="296" mass="32868">MLIRHYNTHIEPPGFNCTDCDSSFAIKVELLGYFPIAKEEVQFKCLECGISLSTKRFLPSHYSSHIKPDKGGCKCKRCSRRAKHLGTTHAYSYRPALCVSQPGLGPACGHITRVLWDLKMMTNITPSSESPTAFAWKESEKPFRKKPPSVDPTGILTSISQSSAGRSNMRMTPPTMWPLKQASLLFWRLLTNLRIMRALVNDCWTINHDKEPSGRLSVVSPDLAERVDKSIGENQRLALSKHLSDFHQITHRGQLFYMMLLSTSLGIVNGGGTSILATGGASRAMGRLCDPAETMT</sequence>
<keyword evidence="1" id="KW-0862">Zinc</keyword>
<evidence type="ECO:0000256" key="3">
    <source>
        <dbReference type="SAM" id="Phobius"/>
    </source>
</evidence>
<keyword evidence="1" id="KW-0479">Metal-binding</keyword>
<dbReference type="PROSITE" id="PS00028">
    <property type="entry name" value="ZINC_FINGER_C2H2_1"/>
    <property type="match status" value="1"/>
</dbReference>
<feature type="compositionally biased region" description="Polar residues" evidence="2">
    <location>
        <begin position="155"/>
        <end position="168"/>
    </location>
</feature>
<evidence type="ECO:0000259" key="4">
    <source>
        <dbReference type="PROSITE" id="PS50157"/>
    </source>
</evidence>
<reference evidence="5" key="1">
    <citation type="submission" date="2020-11" db="EMBL/GenBank/DDBJ databases">
        <authorList>
            <person name="Tran Van P."/>
        </authorList>
    </citation>
    <scope>NUCLEOTIDE SEQUENCE</scope>
</reference>
<feature type="transmembrane region" description="Helical" evidence="3">
    <location>
        <begin position="255"/>
        <end position="277"/>
    </location>
</feature>
<feature type="domain" description="C2H2-type" evidence="4">
    <location>
        <begin position="43"/>
        <end position="70"/>
    </location>
</feature>
<keyword evidence="3" id="KW-0472">Membrane</keyword>
<dbReference type="SUPFAM" id="SSF57667">
    <property type="entry name" value="beta-beta-alpha zinc fingers"/>
    <property type="match status" value="1"/>
</dbReference>
<name>A0A7R9HLW3_9NEOP</name>
<dbReference type="AlphaFoldDB" id="A0A7R9HLW3"/>
<dbReference type="GO" id="GO:0008270">
    <property type="term" value="F:zinc ion binding"/>
    <property type="evidence" value="ECO:0007669"/>
    <property type="project" value="UniProtKB-KW"/>
</dbReference>
<dbReference type="InterPro" id="IPR013087">
    <property type="entry name" value="Znf_C2H2_type"/>
</dbReference>
<organism evidence="5">
    <name type="scientific">Timema monikensis</name>
    <dbReference type="NCBI Taxonomy" id="170555"/>
    <lineage>
        <taxon>Eukaryota</taxon>
        <taxon>Metazoa</taxon>
        <taxon>Ecdysozoa</taxon>
        <taxon>Arthropoda</taxon>
        <taxon>Hexapoda</taxon>
        <taxon>Insecta</taxon>
        <taxon>Pterygota</taxon>
        <taxon>Neoptera</taxon>
        <taxon>Polyneoptera</taxon>
        <taxon>Phasmatodea</taxon>
        <taxon>Timematodea</taxon>
        <taxon>Timematoidea</taxon>
        <taxon>Timematidae</taxon>
        <taxon>Timema</taxon>
    </lineage>
</organism>
<evidence type="ECO:0000256" key="1">
    <source>
        <dbReference type="PROSITE-ProRule" id="PRU00042"/>
    </source>
</evidence>
<evidence type="ECO:0000313" key="5">
    <source>
        <dbReference type="EMBL" id="CAD7424878.1"/>
    </source>
</evidence>